<dbReference type="PRINTS" id="PR00059">
    <property type="entry name" value="RIBOSOMALL6"/>
</dbReference>
<dbReference type="InterPro" id="IPR036789">
    <property type="entry name" value="Ribosomal_uL6-like_a/b-dom_sf"/>
</dbReference>
<dbReference type="InterPro" id="IPR020040">
    <property type="entry name" value="Ribosomal_uL6_a/b-dom"/>
</dbReference>
<comment type="similarity">
    <text evidence="5">Belongs to the universal ribosomal protein uL6 family.</text>
</comment>
<gene>
    <name evidence="8" type="ORF">EBV32_01375</name>
    <name evidence="11" type="ORF">EBV78_00270</name>
    <name evidence="9" type="ORF">EBX29_00075</name>
    <name evidence="10" type="ORF">EBX74_00410</name>
</gene>
<dbReference type="SUPFAM" id="SSF56053">
    <property type="entry name" value="Ribosomal protein L6"/>
    <property type="match status" value="2"/>
</dbReference>
<dbReference type="EMBL" id="RGOB01000004">
    <property type="protein sequence ID" value="NCU52766.1"/>
    <property type="molecule type" value="Genomic_DNA"/>
</dbReference>
<dbReference type="GO" id="GO:0002181">
    <property type="term" value="P:cytoplasmic translation"/>
    <property type="evidence" value="ECO:0007669"/>
    <property type="project" value="TreeGrafter"/>
</dbReference>
<evidence type="ECO:0000256" key="6">
    <source>
        <dbReference type="RuleBase" id="RU003870"/>
    </source>
</evidence>
<comment type="caution">
    <text evidence="11">The sequence shown here is derived from an EMBL/GenBank/DDBJ whole genome shotgun (WGS) entry which is preliminary data.</text>
</comment>
<dbReference type="GO" id="GO:0022625">
    <property type="term" value="C:cytosolic large ribosomal subunit"/>
    <property type="evidence" value="ECO:0007669"/>
    <property type="project" value="UniProtKB-UniRule"/>
</dbReference>
<name>A0A845S483_9PROT</name>
<evidence type="ECO:0000256" key="3">
    <source>
        <dbReference type="ARBA" id="ARBA00035454"/>
    </source>
</evidence>
<dbReference type="InterPro" id="IPR000702">
    <property type="entry name" value="Ribosomal_uL6-like"/>
</dbReference>
<dbReference type="EMBL" id="RGGN01000003">
    <property type="protein sequence ID" value="NCU62523.1"/>
    <property type="molecule type" value="Genomic_DNA"/>
</dbReference>
<accession>A0A845S483</accession>
<feature type="domain" description="Large ribosomal subunit protein uL6 alpha-beta" evidence="7">
    <location>
        <begin position="92"/>
        <end position="164"/>
    </location>
</feature>
<evidence type="ECO:0000256" key="4">
    <source>
        <dbReference type="NCBIfam" id="TIGR03654"/>
    </source>
</evidence>
<dbReference type="GO" id="GO:0019843">
    <property type="term" value="F:rRNA binding"/>
    <property type="evidence" value="ECO:0007669"/>
    <property type="project" value="UniProtKB-UniRule"/>
</dbReference>
<protein>
    <recommendedName>
        <fullName evidence="3 4">50S ribosomal protein L6</fullName>
    </recommendedName>
</protein>
<comment type="function">
    <text evidence="6">This protein binds to the 23S rRNA, and is important in its secondary structure. It is located near the subunit interface in the base of the L7/L12 stalk, and near the tRNA binding site of the peptidyltransferase center.</text>
</comment>
<dbReference type="Proteomes" id="UP000572953">
    <property type="component" value="Unassembled WGS sequence"/>
</dbReference>
<proteinExistence type="inferred from homology"/>
<evidence type="ECO:0000256" key="1">
    <source>
        <dbReference type="ARBA" id="ARBA00022980"/>
    </source>
</evidence>
<dbReference type="InterPro" id="IPR019906">
    <property type="entry name" value="Ribosomal_uL6_bac-type"/>
</dbReference>
<dbReference type="PANTHER" id="PTHR11655:SF14">
    <property type="entry name" value="LARGE RIBOSOMAL SUBUNIT PROTEIN UL6M"/>
    <property type="match status" value="1"/>
</dbReference>
<dbReference type="NCBIfam" id="TIGR03654">
    <property type="entry name" value="L6_bact"/>
    <property type="match status" value="1"/>
</dbReference>
<evidence type="ECO:0000313" key="8">
    <source>
        <dbReference type="EMBL" id="NBN87730.1"/>
    </source>
</evidence>
<dbReference type="PIRSF" id="PIRSF002162">
    <property type="entry name" value="Ribosomal_L6"/>
    <property type="match status" value="1"/>
</dbReference>
<dbReference type="EMBL" id="RGET01000010">
    <property type="protein sequence ID" value="NBN87730.1"/>
    <property type="molecule type" value="Genomic_DNA"/>
</dbReference>
<keyword evidence="2 5" id="KW-0687">Ribonucleoprotein</keyword>
<evidence type="ECO:0000313" key="9">
    <source>
        <dbReference type="EMBL" id="NCU50172.1"/>
    </source>
</evidence>
<dbReference type="Proteomes" id="UP000699985">
    <property type="component" value="Unassembled WGS sequence"/>
</dbReference>
<evidence type="ECO:0000313" key="10">
    <source>
        <dbReference type="EMBL" id="NCU52766.1"/>
    </source>
</evidence>
<dbReference type="AlphaFoldDB" id="A0A845S483"/>
<dbReference type="Proteomes" id="UP000713222">
    <property type="component" value="Unassembled WGS sequence"/>
</dbReference>
<dbReference type="GO" id="GO:0003735">
    <property type="term" value="F:structural constituent of ribosome"/>
    <property type="evidence" value="ECO:0007669"/>
    <property type="project" value="UniProtKB-UniRule"/>
</dbReference>
<dbReference type="PANTHER" id="PTHR11655">
    <property type="entry name" value="60S/50S RIBOSOMAL PROTEIN L6/L9"/>
    <property type="match status" value="1"/>
</dbReference>
<evidence type="ECO:0000256" key="2">
    <source>
        <dbReference type="ARBA" id="ARBA00023274"/>
    </source>
</evidence>
<evidence type="ECO:0000313" key="12">
    <source>
        <dbReference type="Proteomes" id="UP000572953"/>
    </source>
</evidence>
<sequence>MSKIGKTPIALPSGVTVKVENNKVIIQGAKSKKEVIVDQNILKVIVADNKVSLEPVDKKNANKLTWGLHRSLINNGIIGVSKGFEKDLKLTGVGFRATLQGKKIIFQLGFSHDVHYDIPEGIEIAIDKQTAIKVKGIDKELVGKVCADIKFLKPVEPYKGKGITSSDQFVLRKEGKKK</sequence>
<keyword evidence="6" id="KW-0699">rRNA-binding</keyword>
<organism evidence="11 12">
    <name type="scientific">Candidatus Fonsibacter lacus</name>
    <dbReference type="NCBI Taxonomy" id="2576439"/>
    <lineage>
        <taxon>Bacteria</taxon>
        <taxon>Pseudomonadati</taxon>
        <taxon>Pseudomonadota</taxon>
        <taxon>Alphaproteobacteria</taxon>
        <taxon>Candidatus Pelagibacterales</taxon>
        <taxon>Candidatus Pelagibacterales incertae sedis</taxon>
        <taxon>Candidatus Fonsibacter</taxon>
    </lineage>
</organism>
<dbReference type="Proteomes" id="UP000747791">
    <property type="component" value="Unassembled WGS sequence"/>
</dbReference>
<dbReference type="Gene3D" id="3.90.930.12">
    <property type="entry name" value="Ribosomal protein L6, alpha-beta domain"/>
    <property type="match status" value="2"/>
</dbReference>
<keyword evidence="6" id="KW-0694">RNA-binding</keyword>
<dbReference type="Pfam" id="PF00347">
    <property type="entry name" value="Ribosomal_L6"/>
    <property type="match status" value="1"/>
</dbReference>
<evidence type="ECO:0000256" key="5">
    <source>
        <dbReference type="RuleBase" id="RU003869"/>
    </source>
</evidence>
<evidence type="ECO:0000313" key="11">
    <source>
        <dbReference type="EMBL" id="NCU62523.1"/>
    </source>
</evidence>
<keyword evidence="1 5" id="KW-0689">Ribosomal protein</keyword>
<reference evidence="11 12" key="1">
    <citation type="submission" date="2018-10" db="EMBL/GenBank/DDBJ databases">
        <title>Iterative Subtractive Binning of Freshwater Chronoseries Metagenomes Recovers Nearly Complete Genomes from over Four Hundred Novel Species.</title>
        <authorList>
            <person name="Rodriguez-R L.M."/>
            <person name="Tsementzi D."/>
            <person name="Luo C."/>
            <person name="Konstantinidis K.T."/>
        </authorList>
    </citation>
    <scope>NUCLEOTIDE SEQUENCE [LARGE SCALE GENOMIC DNA]</scope>
    <source>
        <strain evidence="11">WB7_2B_003</strain>
        <strain evidence="8">WB7_6_001</strain>
        <strain evidence="9">WB8_1A_003</strain>
        <strain evidence="10">WB8_2A_004</strain>
    </source>
</reference>
<dbReference type="EMBL" id="RGMI01000001">
    <property type="protein sequence ID" value="NCU50172.1"/>
    <property type="molecule type" value="Genomic_DNA"/>
</dbReference>
<evidence type="ECO:0000259" key="7">
    <source>
        <dbReference type="Pfam" id="PF00347"/>
    </source>
</evidence>